<dbReference type="GO" id="GO:0008237">
    <property type="term" value="F:metallopeptidase activity"/>
    <property type="evidence" value="ECO:0007669"/>
    <property type="project" value="UniProtKB-KW"/>
</dbReference>
<gene>
    <name evidence="15" type="primary">LOC106742551</name>
</gene>
<dbReference type="InterPro" id="IPR000555">
    <property type="entry name" value="JAMM/MPN+_dom"/>
</dbReference>
<name>A0A6P3WYV6_DINQU</name>
<dbReference type="InterPro" id="IPR040961">
    <property type="entry name" value="CSN5_C"/>
</dbReference>
<evidence type="ECO:0000256" key="5">
    <source>
        <dbReference type="ARBA" id="ARBA00022490"/>
    </source>
</evidence>
<evidence type="ECO:0000256" key="12">
    <source>
        <dbReference type="ARBA" id="ARBA00023242"/>
    </source>
</evidence>
<dbReference type="Gene3D" id="3.40.140.10">
    <property type="entry name" value="Cytidine Deaminase, domain 2"/>
    <property type="match status" value="1"/>
</dbReference>
<accession>A0A6P3WYV6</accession>
<dbReference type="PANTHER" id="PTHR10410">
    <property type="entry name" value="EUKARYOTIC TRANSLATION INITIATION FACTOR 3 -RELATED"/>
    <property type="match status" value="1"/>
</dbReference>
<keyword evidence="10" id="KW-0862">Zinc</keyword>
<dbReference type="AlphaFoldDB" id="A0A6P3WYV6"/>
<dbReference type="GO" id="GO:0006508">
    <property type="term" value="P:proteolysis"/>
    <property type="evidence" value="ECO:0007669"/>
    <property type="project" value="UniProtKB-KW"/>
</dbReference>
<dbReference type="InterPro" id="IPR037518">
    <property type="entry name" value="MPN"/>
</dbReference>
<dbReference type="Pfam" id="PF18323">
    <property type="entry name" value="CSN5_C"/>
    <property type="match status" value="1"/>
</dbReference>
<dbReference type="OrthoDB" id="10266268at2759"/>
<evidence type="ECO:0000256" key="6">
    <source>
        <dbReference type="ARBA" id="ARBA00022670"/>
    </source>
</evidence>
<evidence type="ECO:0000256" key="9">
    <source>
        <dbReference type="ARBA" id="ARBA00022801"/>
    </source>
</evidence>
<comment type="subcellular location">
    <subcellularLocation>
        <location evidence="2">Cytoplasm</location>
    </subcellularLocation>
    <subcellularLocation>
        <location evidence="1">Nucleus</location>
    </subcellularLocation>
</comment>
<evidence type="ECO:0000313" key="15">
    <source>
        <dbReference type="RefSeq" id="XP_014471102.1"/>
    </source>
</evidence>
<dbReference type="GO" id="GO:0005737">
    <property type="term" value="C:cytoplasm"/>
    <property type="evidence" value="ECO:0007669"/>
    <property type="project" value="UniProtKB-SubCell"/>
</dbReference>
<evidence type="ECO:0000256" key="7">
    <source>
        <dbReference type="ARBA" id="ARBA00022723"/>
    </source>
</evidence>
<keyword evidence="9" id="KW-0378">Hydrolase</keyword>
<dbReference type="CDD" id="cd08069">
    <property type="entry name" value="MPN_RPN11_CSN5"/>
    <property type="match status" value="1"/>
</dbReference>
<evidence type="ECO:0000259" key="13">
    <source>
        <dbReference type="PROSITE" id="PS50249"/>
    </source>
</evidence>
<dbReference type="GeneID" id="106742551"/>
<organism evidence="14 15">
    <name type="scientific">Dinoponera quadriceps</name>
    <name type="common">South American ant</name>
    <dbReference type="NCBI Taxonomy" id="609295"/>
    <lineage>
        <taxon>Eukaryota</taxon>
        <taxon>Metazoa</taxon>
        <taxon>Ecdysozoa</taxon>
        <taxon>Arthropoda</taxon>
        <taxon>Hexapoda</taxon>
        <taxon>Insecta</taxon>
        <taxon>Pterygota</taxon>
        <taxon>Neoptera</taxon>
        <taxon>Endopterygota</taxon>
        <taxon>Hymenoptera</taxon>
        <taxon>Apocrita</taxon>
        <taxon>Aculeata</taxon>
        <taxon>Formicoidea</taxon>
        <taxon>Formicidae</taxon>
        <taxon>Ponerinae</taxon>
        <taxon>Ponerini</taxon>
        <taxon>Dinoponera</taxon>
    </lineage>
</organism>
<protein>
    <recommendedName>
        <fullName evidence="4">COP9 signalosome complex subunit 5</fullName>
    </recommendedName>
</protein>
<dbReference type="GO" id="GO:0046872">
    <property type="term" value="F:metal ion binding"/>
    <property type="evidence" value="ECO:0007669"/>
    <property type="project" value="UniProtKB-KW"/>
</dbReference>
<dbReference type="RefSeq" id="XP_014471102.1">
    <property type="nucleotide sequence ID" value="XM_014615616.1"/>
</dbReference>
<keyword evidence="8" id="KW-0736">Signalosome</keyword>
<dbReference type="Pfam" id="PF01398">
    <property type="entry name" value="JAB"/>
    <property type="match status" value="1"/>
</dbReference>
<evidence type="ECO:0000256" key="4">
    <source>
        <dbReference type="ARBA" id="ARBA00014880"/>
    </source>
</evidence>
<comment type="similarity">
    <text evidence="3">Belongs to the peptidase M67A family. CSN5 subfamily.</text>
</comment>
<keyword evidence="6" id="KW-0645">Protease</keyword>
<dbReference type="SMART" id="SM00232">
    <property type="entry name" value="JAB_MPN"/>
    <property type="match status" value="1"/>
</dbReference>
<evidence type="ECO:0000256" key="8">
    <source>
        <dbReference type="ARBA" id="ARBA00022790"/>
    </source>
</evidence>
<dbReference type="GO" id="GO:0008180">
    <property type="term" value="C:COP9 signalosome"/>
    <property type="evidence" value="ECO:0007669"/>
    <property type="project" value="UniProtKB-KW"/>
</dbReference>
<dbReference type="KEGG" id="dqu:106742551"/>
<dbReference type="SUPFAM" id="SSF102712">
    <property type="entry name" value="JAB1/MPN domain"/>
    <property type="match status" value="1"/>
</dbReference>
<keyword evidence="11" id="KW-0482">Metalloprotease</keyword>
<keyword evidence="5" id="KW-0963">Cytoplasm</keyword>
<evidence type="ECO:0000256" key="3">
    <source>
        <dbReference type="ARBA" id="ARBA00006008"/>
    </source>
</evidence>
<dbReference type="CTD" id="42000"/>
<evidence type="ECO:0000256" key="2">
    <source>
        <dbReference type="ARBA" id="ARBA00004496"/>
    </source>
</evidence>
<dbReference type="InterPro" id="IPR050242">
    <property type="entry name" value="JAMM_MPN+_peptidase_M67A"/>
</dbReference>
<keyword evidence="14" id="KW-1185">Reference proteome</keyword>
<sequence length="398" mass="44739">MDYRDLLMSMDNNNALLIEGMDDSELTIDRKDNSNAPLSINVSGRSDNDDLFESMASTSSDQNTIAQKTWELANNVETISTIDEIYRYDRKEQQDILTAKPWEKDPHFFKDIKISALALLKMVMHARSGGTLEVMGLLLGKVTANTMIVMDSFALPVEGTETRVNAQAQAYEYMTAYIEAAKQVGRQENAIGWYHSHPGYGCWLSGIDVSTQMLNQNFQEPFVAIVIDPVRTISAGKVCLGAFRTYPKGYKPANEEPSEYQTIPLNKIEDFGVHCKQYYSLEVSYFKSSLDRRLLDSLWNKYWVNTLSSSSLLTNADYTTGQIFDLSDKLEQSEVALGRGFVLGGTDPHDRSTVEKLIKATRDSCKTTIEVIHGLMAQIIKDRLFNHVGGNMSDPQQK</sequence>
<keyword evidence="7" id="KW-0479">Metal-binding</keyword>
<dbReference type="PROSITE" id="PS50249">
    <property type="entry name" value="MPN"/>
    <property type="match status" value="1"/>
</dbReference>
<evidence type="ECO:0000256" key="10">
    <source>
        <dbReference type="ARBA" id="ARBA00022833"/>
    </source>
</evidence>
<keyword evidence="12" id="KW-0539">Nucleus</keyword>
<proteinExistence type="inferred from homology"/>
<evidence type="ECO:0000256" key="1">
    <source>
        <dbReference type="ARBA" id="ARBA00004123"/>
    </source>
</evidence>
<dbReference type="FunFam" id="3.40.140.10:FF:000203">
    <property type="entry name" value="COP9 signalosome complex subunit 5"/>
    <property type="match status" value="1"/>
</dbReference>
<evidence type="ECO:0000256" key="11">
    <source>
        <dbReference type="ARBA" id="ARBA00023049"/>
    </source>
</evidence>
<feature type="domain" description="MPN" evidence="13">
    <location>
        <begin position="112"/>
        <end position="249"/>
    </location>
</feature>
<dbReference type="Proteomes" id="UP000515204">
    <property type="component" value="Unplaced"/>
</dbReference>
<evidence type="ECO:0000313" key="14">
    <source>
        <dbReference type="Proteomes" id="UP000515204"/>
    </source>
</evidence>
<reference evidence="15" key="1">
    <citation type="submission" date="2025-08" db="UniProtKB">
        <authorList>
            <consortium name="RefSeq"/>
        </authorList>
    </citation>
    <scope>IDENTIFICATION</scope>
</reference>